<dbReference type="RefSeq" id="WP_010638466.1">
    <property type="nucleotide sequence ID" value="NZ_JABBDT010000086.1"/>
</dbReference>
<keyword evidence="6" id="KW-1185">Reference proteome</keyword>
<dbReference type="Proteomes" id="UP000095008">
    <property type="component" value="Unassembled WGS sequence"/>
</dbReference>
<evidence type="ECO:0000313" key="5">
    <source>
        <dbReference type="Proteomes" id="UP000094893"/>
    </source>
</evidence>
<comment type="function">
    <text evidence="2">Antitoxin component of a type II toxin-antitoxin (TA) system.</text>
</comment>
<dbReference type="EMBL" id="LWSA01000195">
    <property type="protein sequence ID" value="OCX70550.1"/>
    <property type="molecule type" value="Genomic_DNA"/>
</dbReference>
<gene>
    <name evidence="4" type="ORF">A6M23_06465</name>
    <name evidence="3" type="ORF">A6P07_14080</name>
</gene>
<dbReference type="EMBL" id="LWRY01000044">
    <property type="protein sequence ID" value="OCX74209.1"/>
    <property type="molecule type" value="Genomic_DNA"/>
</dbReference>
<dbReference type="STRING" id="930.GCA_002079865_02217"/>
<protein>
    <recommendedName>
        <fullName evidence="2">Antitoxin</fullName>
    </recommendedName>
</protein>
<organism evidence="3 5">
    <name type="scientific">Acidithiobacillus thiooxidans</name>
    <name type="common">Thiobacillus thiooxidans</name>
    <dbReference type="NCBI Taxonomy" id="930"/>
    <lineage>
        <taxon>Bacteria</taxon>
        <taxon>Pseudomonadati</taxon>
        <taxon>Pseudomonadota</taxon>
        <taxon>Acidithiobacillia</taxon>
        <taxon>Acidithiobacillales</taxon>
        <taxon>Acidithiobacillaceae</taxon>
        <taxon>Acidithiobacillus</taxon>
    </lineage>
</organism>
<name>A0A1C2J7K6_ACITH</name>
<dbReference type="AlphaFoldDB" id="A0A1C2J7K6"/>
<evidence type="ECO:0000256" key="1">
    <source>
        <dbReference type="ARBA" id="ARBA00009981"/>
    </source>
</evidence>
<accession>A0A1C2J7K6</accession>
<dbReference type="SUPFAM" id="SSF143120">
    <property type="entry name" value="YefM-like"/>
    <property type="match status" value="1"/>
</dbReference>
<dbReference type="InterPro" id="IPR036165">
    <property type="entry name" value="YefM-like_sf"/>
</dbReference>
<sequence>MQINILESKNRLSQLVRLAQQGEEVIIANRGIPAVKLVPVSPASDTDQLDILAWLDKHPLPQVLRRSGQEIDDALAQERRGWD</sequence>
<dbReference type="InterPro" id="IPR006442">
    <property type="entry name" value="Antitoxin_Phd/YefM"/>
</dbReference>
<comment type="similarity">
    <text evidence="1 2">Belongs to the phD/YefM antitoxin family.</text>
</comment>
<evidence type="ECO:0000313" key="3">
    <source>
        <dbReference type="EMBL" id="OCX70550.1"/>
    </source>
</evidence>
<dbReference type="OrthoDB" id="9800503at2"/>
<dbReference type="Proteomes" id="UP000094893">
    <property type="component" value="Unassembled WGS sequence"/>
</dbReference>
<dbReference type="Gene3D" id="3.40.1620.10">
    <property type="entry name" value="YefM-like domain"/>
    <property type="match status" value="1"/>
</dbReference>
<proteinExistence type="inferred from homology"/>
<reference evidence="3 5" key="1">
    <citation type="journal article" date="2016" name="Int. J. Mol. Sci.">
        <title>Comparative genomics of the extreme acidophile Acidithiobacillus thiooxidans reveals intraspecific divergence and niche adaptation.</title>
        <authorList>
            <person name="Zhang X."/>
            <person name="Feng X."/>
            <person name="Tao J."/>
            <person name="Ma L."/>
            <person name="Xiao Y."/>
            <person name="Liang Y."/>
            <person name="Liu X."/>
            <person name="Yin H."/>
        </authorList>
    </citation>
    <scope>NUCLEOTIDE SEQUENCE [LARGE SCALE GENOMIC DNA]</scope>
    <source>
        <strain evidence="3 5">A02</strain>
        <strain evidence="4">DXS-W</strain>
    </source>
</reference>
<dbReference type="Pfam" id="PF02604">
    <property type="entry name" value="PhdYeFM_antitox"/>
    <property type="match status" value="1"/>
</dbReference>
<evidence type="ECO:0000313" key="4">
    <source>
        <dbReference type="EMBL" id="OCX74209.1"/>
    </source>
</evidence>
<evidence type="ECO:0000256" key="2">
    <source>
        <dbReference type="RuleBase" id="RU362080"/>
    </source>
</evidence>
<evidence type="ECO:0000313" key="6">
    <source>
        <dbReference type="Proteomes" id="UP000095008"/>
    </source>
</evidence>
<comment type="caution">
    <text evidence="3">The sequence shown here is derived from an EMBL/GenBank/DDBJ whole genome shotgun (WGS) entry which is preliminary data.</text>
</comment>
<dbReference type="NCBIfam" id="TIGR01552">
    <property type="entry name" value="phd_fam"/>
    <property type="match status" value="1"/>
</dbReference>